<dbReference type="Gene3D" id="3.30.450.290">
    <property type="match status" value="1"/>
</dbReference>
<dbReference type="InterPro" id="IPR004089">
    <property type="entry name" value="MCPsignal_dom"/>
</dbReference>
<feature type="domain" description="PAS" evidence="6">
    <location>
        <begin position="260"/>
        <end position="305"/>
    </location>
</feature>
<dbReference type="Pfam" id="PF00015">
    <property type="entry name" value="MCPsignal"/>
    <property type="match status" value="1"/>
</dbReference>
<dbReference type="Pfam" id="PF00989">
    <property type="entry name" value="PAS"/>
    <property type="match status" value="1"/>
</dbReference>
<dbReference type="PRINTS" id="PR00260">
    <property type="entry name" value="CHEMTRNSDUCR"/>
</dbReference>
<dbReference type="InterPro" id="IPR013767">
    <property type="entry name" value="PAS_fold"/>
</dbReference>
<dbReference type="EMBL" id="LNQE01000189">
    <property type="protein sequence ID" value="KUG28713.1"/>
    <property type="molecule type" value="Genomic_DNA"/>
</dbReference>
<dbReference type="InterPro" id="IPR004090">
    <property type="entry name" value="Chemotax_Me-accpt_rcpt"/>
</dbReference>
<feature type="transmembrane region" description="Helical" evidence="4">
    <location>
        <begin position="12"/>
        <end position="34"/>
    </location>
</feature>
<comment type="caution">
    <text evidence="9">The sequence shown here is derived from an EMBL/GenBank/DDBJ whole genome shotgun (WGS) entry which is preliminary data.</text>
</comment>
<keyword evidence="3" id="KW-0175">Coiled coil</keyword>
<dbReference type="InterPro" id="IPR003660">
    <property type="entry name" value="HAMP_dom"/>
</dbReference>
<dbReference type="CDD" id="cd11386">
    <property type="entry name" value="MCP_signal"/>
    <property type="match status" value="1"/>
</dbReference>
<dbReference type="GO" id="GO:0004888">
    <property type="term" value="F:transmembrane signaling receptor activity"/>
    <property type="evidence" value="ECO:0007669"/>
    <property type="project" value="InterPro"/>
</dbReference>
<dbReference type="SMART" id="SM00304">
    <property type="entry name" value="HAMP"/>
    <property type="match status" value="2"/>
</dbReference>
<dbReference type="SMART" id="SM00091">
    <property type="entry name" value="PAS"/>
    <property type="match status" value="1"/>
</dbReference>
<comment type="similarity">
    <text evidence="2">Belongs to the methyl-accepting chemotaxis (MCP) protein family.</text>
</comment>
<dbReference type="PROSITE" id="PS50112">
    <property type="entry name" value="PAS"/>
    <property type="match status" value="1"/>
</dbReference>
<evidence type="ECO:0000259" key="7">
    <source>
        <dbReference type="PROSITE" id="PS50113"/>
    </source>
</evidence>
<dbReference type="Gene3D" id="6.10.340.10">
    <property type="match status" value="1"/>
</dbReference>
<evidence type="ECO:0000256" key="3">
    <source>
        <dbReference type="SAM" id="Coils"/>
    </source>
</evidence>
<evidence type="ECO:0000313" key="9">
    <source>
        <dbReference type="EMBL" id="KUG28713.1"/>
    </source>
</evidence>
<protein>
    <submittedName>
        <fullName evidence="9">Methyl-accepting chemotaxis sensory transducer</fullName>
    </submittedName>
</protein>
<dbReference type="InterPro" id="IPR000014">
    <property type="entry name" value="PAS"/>
</dbReference>
<dbReference type="FunFam" id="1.10.287.950:FF:000001">
    <property type="entry name" value="Methyl-accepting chemotaxis sensory transducer"/>
    <property type="match status" value="1"/>
</dbReference>
<dbReference type="PANTHER" id="PTHR32089:SF112">
    <property type="entry name" value="LYSOZYME-LIKE PROTEIN-RELATED"/>
    <property type="match status" value="1"/>
</dbReference>
<dbReference type="PROSITE" id="PS50885">
    <property type="entry name" value="HAMP"/>
    <property type="match status" value="1"/>
</dbReference>
<dbReference type="SUPFAM" id="SSF55785">
    <property type="entry name" value="PYP-like sensor domain (PAS domain)"/>
    <property type="match status" value="1"/>
</dbReference>
<evidence type="ECO:0000259" key="5">
    <source>
        <dbReference type="PROSITE" id="PS50111"/>
    </source>
</evidence>
<feature type="transmembrane region" description="Helical" evidence="4">
    <location>
        <begin position="190"/>
        <end position="208"/>
    </location>
</feature>
<dbReference type="PROSITE" id="PS50113">
    <property type="entry name" value="PAC"/>
    <property type="match status" value="1"/>
</dbReference>
<keyword evidence="4" id="KW-0812">Transmembrane</keyword>
<dbReference type="SMART" id="SM00086">
    <property type="entry name" value="PAC"/>
    <property type="match status" value="1"/>
</dbReference>
<reference evidence="9" key="1">
    <citation type="journal article" date="2015" name="Proc. Natl. Acad. Sci. U.S.A.">
        <title>Networks of energetic and metabolic interactions define dynamics in microbial communities.</title>
        <authorList>
            <person name="Embree M."/>
            <person name="Liu J.K."/>
            <person name="Al-Bassam M.M."/>
            <person name="Zengler K."/>
        </authorList>
    </citation>
    <scope>NUCLEOTIDE SEQUENCE</scope>
</reference>
<dbReference type="InterPro" id="IPR000700">
    <property type="entry name" value="PAS-assoc_C"/>
</dbReference>
<dbReference type="CDD" id="cd06225">
    <property type="entry name" value="HAMP"/>
    <property type="match status" value="1"/>
</dbReference>
<keyword evidence="1" id="KW-0807">Transducer</keyword>
<evidence type="ECO:0000256" key="2">
    <source>
        <dbReference type="ARBA" id="ARBA00029447"/>
    </source>
</evidence>
<evidence type="ECO:0000259" key="6">
    <source>
        <dbReference type="PROSITE" id="PS50112"/>
    </source>
</evidence>
<dbReference type="InterPro" id="IPR035965">
    <property type="entry name" value="PAS-like_dom_sf"/>
</dbReference>
<feature type="domain" description="HAMP" evidence="8">
    <location>
        <begin position="210"/>
        <end position="262"/>
    </location>
</feature>
<dbReference type="Gene3D" id="3.30.450.20">
    <property type="entry name" value="PAS domain"/>
    <property type="match status" value="1"/>
</dbReference>
<proteinExistence type="inferred from homology"/>
<dbReference type="AlphaFoldDB" id="A0A0W8G6J7"/>
<dbReference type="PANTHER" id="PTHR32089">
    <property type="entry name" value="METHYL-ACCEPTING CHEMOTAXIS PROTEIN MCPB"/>
    <property type="match status" value="1"/>
</dbReference>
<dbReference type="CDD" id="cd00130">
    <property type="entry name" value="PAS"/>
    <property type="match status" value="1"/>
</dbReference>
<dbReference type="NCBIfam" id="TIGR00229">
    <property type="entry name" value="sensory_box"/>
    <property type="match status" value="1"/>
</dbReference>
<sequence length="670" mass="72419">MEIMARSIGVKVLVLVSALTIAAFTGLFLANSYWQHNGTVDQIRAAAERTSDLLRMAIEEPMALGKNQETTAQFDKVAKRYSDIRVFMTNYKGNITYATNQTDLRKDMAQVVSDAQFNDAVQKSLTTAAHTGSIMTVAGKSAFVEVASVANTPACHHCHGASKPILGSMVVIKDIEQEMGRLLDTQYKSAGISLLSLVALLICLLYFIRRSVINRIQTITKASHEISQGALDVTFSVHGHDELSNLAGNLAEMVGKIKDQLEYNKSILSGIIIPLFVADKNGNFDFVNAPLQDILGKHYKELVGRPVAESLSGEHGAQVCAEVVATGASRSGFTRFTRADGKVYPLHYEISPLQNASGQTVGAIGVLIDLTQEERDKDRIRAQRENLLKVAQEVTDVAMNLSEASDELSRQMEELTRGVDTTAGETERVATAMEEMNATVLEVAKNAGQTAEASDVASQAAREGGREVQNTVTETRQVSERTESLAQSLGELSTRAENIGRVMAVIGDIADQTNLLALNAAIEAARAGEAGRGFAVVADEVRKLAEKTMLATTEVAEAIRDIQGSTRTVVSGMDETKAKVELTAQMAEKSGAVLGQIVDQSDRIADMVRNIAAASEQQSSTSDEVNQSVSHINELSQDISRQIQEANHRIAGVRDMSQHLAALVARFREQ</sequence>
<dbReference type="GO" id="GO:0007165">
    <property type="term" value="P:signal transduction"/>
    <property type="evidence" value="ECO:0007669"/>
    <property type="project" value="UniProtKB-KW"/>
</dbReference>
<evidence type="ECO:0000259" key="8">
    <source>
        <dbReference type="PROSITE" id="PS50885"/>
    </source>
</evidence>
<accession>A0A0W8G6J7</accession>
<organism evidence="9">
    <name type="scientific">hydrocarbon metagenome</name>
    <dbReference type="NCBI Taxonomy" id="938273"/>
    <lineage>
        <taxon>unclassified sequences</taxon>
        <taxon>metagenomes</taxon>
        <taxon>ecological metagenomes</taxon>
    </lineage>
</organism>
<dbReference type="SMART" id="SM00283">
    <property type="entry name" value="MA"/>
    <property type="match status" value="1"/>
</dbReference>
<gene>
    <name evidence="9" type="ORF">ASZ90_001409</name>
</gene>
<keyword evidence="4" id="KW-1133">Transmembrane helix</keyword>
<dbReference type="GO" id="GO:0016020">
    <property type="term" value="C:membrane"/>
    <property type="evidence" value="ECO:0007669"/>
    <property type="project" value="InterPro"/>
</dbReference>
<dbReference type="InterPro" id="IPR001610">
    <property type="entry name" value="PAC"/>
</dbReference>
<keyword evidence="4" id="KW-0472">Membrane</keyword>
<evidence type="ECO:0000256" key="1">
    <source>
        <dbReference type="ARBA" id="ARBA00023224"/>
    </source>
</evidence>
<dbReference type="GO" id="GO:0006355">
    <property type="term" value="P:regulation of DNA-templated transcription"/>
    <property type="evidence" value="ECO:0007669"/>
    <property type="project" value="InterPro"/>
</dbReference>
<dbReference type="Pfam" id="PF00672">
    <property type="entry name" value="HAMP"/>
    <property type="match status" value="1"/>
</dbReference>
<feature type="coiled-coil region" evidence="3">
    <location>
        <begin position="370"/>
        <end position="418"/>
    </location>
</feature>
<dbReference type="Gene3D" id="1.10.287.950">
    <property type="entry name" value="Methyl-accepting chemotaxis protein"/>
    <property type="match status" value="1"/>
</dbReference>
<dbReference type="GO" id="GO:0006935">
    <property type="term" value="P:chemotaxis"/>
    <property type="evidence" value="ECO:0007669"/>
    <property type="project" value="InterPro"/>
</dbReference>
<feature type="domain" description="PAC" evidence="7">
    <location>
        <begin position="330"/>
        <end position="382"/>
    </location>
</feature>
<feature type="domain" description="Methyl-accepting transducer" evidence="5">
    <location>
        <begin position="397"/>
        <end position="633"/>
    </location>
</feature>
<dbReference type="PROSITE" id="PS50111">
    <property type="entry name" value="CHEMOTAXIS_TRANSDUC_2"/>
    <property type="match status" value="1"/>
</dbReference>
<name>A0A0W8G6J7_9ZZZZ</name>
<dbReference type="SUPFAM" id="SSF58104">
    <property type="entry name" value="Methyl-accepting chemotaxis protein (MCP) signaling domain"/>
    <property type="match status" value="1"/>
</dbReference>
<evidence type="ECO:0000256" key="4">
    <source>
        <dbReference type="SAM" id="Phobius"/>
    </source>
</evidence>